<evidence type="ECO:0000256" key="4">
    <source>
        <dbReference type="ARBA" id="ARBA00023136"/>
    </source>
</evidence>
<dbReference type="PANTHER" id="PTHR30518">
    <property type="entry name" value="ENDOLYTIC MUREIN TRANSGLYCOSYLASE"/>
    <property type="match status" value="1"/>
</dbReference>
<dbReference type="InterPro" id="IPR003770">
    <property type="entry name" value="MLTG-like"/>
</dbReference>
<evidence type="ECO:0000256" key="3">
    <source>
        <dbReference type="ARBA" id="ARBA00022989"/>
    </source>
</evidence>
<evidence type="ECO:0000256" key="7">
    <source>
        <dbReference type="HAMAP-Rule" id="MF_02065"/>
    </source>
</evidence>
<evidence type="ECO:0000256" key="2">
    <source>
        <dbReference type="ARBA" id="ARBA00022692"/>
    </source>
</evidence>
<comment type="function">
    <text evidence="7">Functions as a peptidoglycan terminase that cleaves nascent peptidoglycan strands endolytically to terminate their elongation.</text>
</comment>
<dbReference type="PANTHER" id="PTHR30518:SF2">
    <property type="entry name" value="ENDOLYTIC MUREIN TRANSGLYCOSYLASE"/>
    <property type="match status" value="1"/>
</dbReference>
<comment type="similarity">
    <text evidence="7">Belongs to the transglycosylase MltG family.</text>
</comment>
<dbReference type="Pfam" id="PF02618">
    <property type="entry name" value="YceG"/>
    <property type="match status" value="1"/>
</dbReference>
<dbReference type="GO" id="GO:0008932">
    <property type="term" value="F:lytic endotransglycosylase activity"/>
    <property type="evidence" value="ECO:0007669"/>
    <property type="project" value="UniProtKB-UniRule"/>
</dbReference>
<evidence type="ECO:0000313" key="8">
    <source>
        <dbReference type="EMBL" id="TCK84973.1"/>
    </source>
</evidence>
<dbReference type="Proteomes" id="UP000294616">
    <property type="component" value="Unassembled WGS sequence"/>
</dbReference>
<dbReference type="GO" id="GO:0071555">
    <property type="term" value="P:cell wall organization"/>
    <property type="evidence" value="ECO:0007669"/>
    <property type="project" value="UniProtKB-KW"/>
</dbReference>
<keyword evidence="3 7" id="KW-1133">Transmembrane helix</keyword>
<protein>
    <recommendedName>
        <fullName evidence="7">Endolytic murein transglycosylase</fullName>
        <ecNumber evidence="7">4.2.2.29</ecNumber>
    </recommendedName>
    <alternativeName>
        <fullName evidence="7">Peptidoglycan lytic transglycosylase</fullName>
    </alternativeName>
    <alternativeName>
        <fullName evidence="7">Peptidoglycan polymerization terminase</fullName>
    </alternativeName>
</protein>
<keyword evidence="6 7" id="KW-0961">Cell wall biogenesis/degradation</keyword>
<keyword evidence="1 7" id="KW-1003">Cell membrane</keyword>
<dbReference type="NCBIfam" id="TIGR00247">
    <property type="entry name" value="endolytic transglycosylase MltG"/>
    <property type="match status" value="1"/>
</dbReference>
<gene>
    <name evidence="7" type="primary">mltG</name>
    <name evidence="8" type="ORF">C8N28_0269</name>
</gene>
<dbReference type="AlphaFoldDB" id="A0A4R1M5E8"/>
<keyword evidence="4 7" id="KW-0472">Membrane</keyword>
<dbReference type="Gene3D" id="3.30.160.60">
    <property type="entry name" value="Classic Zinc Finger"/>
    <property type="match status" value="1"/>
</dbReference>
<organism evidence="8 9">
    <name type="scientific">Albibacterium bauzanense</name>
    <dbReference type="NCBI Taxonomy" id="653929"/>
    <lineage>
        <taxon>Bacteria</taxon>
        <taxon>Pseudomonadati</taxon>
        <taxon>Bacteroidota</taxon>
        <taxon>Sphingobacteriia</taxon>
        <taxon>Sphingobacteriales</taxon>
        <taxon>Sphingobacteriaceae</taxon>
        <taxon>Albibacterium</taxon>
    </lineage>
</organism>
<proteinExistence type="inferred from homology"/>
<dbReference type="GO" id="GO:0005886">
    <property type="term" value="C:plasma membrane"/>
    <property type="evidence" value="ECO:0007669"/>
    <property type="project" value="UniProtKB-UniRule"/>
</dbReference>
<dbReference type="CDD" id="cd08010">
    <property type="entry name" value="MltG_like"/>
    <property type="match status" value="1"/>
</dbReference>
<keyword evidence="2 7" id="KW-0812">Transmembrane</keyword>
<dbReference type="HAMAP" id="MF_02065">
    <property type="entry name" value="MltG"/>
    <property type="match status" value="1"/>
</dbReference>
<dbReference type="OrthoDB" id="9814591at2"/>
<evidence type="ECO:0000256" key="1">
    <source>
        <dbReference type="ARBA" id="ARBA00022475"/>
    </source>
</evidence>
<dbReference type="GO" id="GO:0009252">
    <property type="term" value="P:peptidoglycan biosynthetic process"/>
    <property type="evidence" value="ECO:0007669"/>
    <property type="project" value="UniProtKB-UniRule"/>
</dbReference>
<name>A0A4R1M5E8_9SPHI</name>
<dbReference type="RefSeq" id="WP_132220795.1">
    <property type="nucleotide sequence ID" value="NZ_SMGO01000001.1"/>
</dbReference>
<keyword evidence="5 7" id="KW-0456">Lyase</keyword>
<sequence>MQKRERSISIKKILLAVGVLVFIIGAAIAFTVYQRFLAPNVTANQPYLYIPTGSDFEDLMKNMGDNEILEDTAAFRWAAEKKDYPLRVKAGKYKLTEGMNNRTLLNQLSAGLQEPVKLRFQNIRLKENFGGLLAKQLEPDSLAFIQLLNNDSLAKEYGFNHENFFTMFIPNTYEFFWNTSTDQFVERMHKEYETFWNEERKAKAKALNLTPIEVSNLAAIVKGEALHNDEMPKIAGLYLNRLRKGMLLQADPTVIFATQDFTIRRVLNVHLRTNSPYNTYIHKGLPPGPIMMPSIASIDAVLNPQTHDFVYMCAKDDFSGYHNFATTVAEHLVNARKFQRALDQRNIKR</sequence>
<evidence type="ECO:0000313" key="9">
    <source>
        <dbReference type="Proteomes" id="UP000294616"/>
    </source>
</evidence>
<reference evidence="8 9" key="1">
    <citation type="submission" date="2019-03" db="EMBL/GenBank/DDBJ databases">
        <title>Genomic Encyclopedia of Archaeal and Bacterial Type Strains, Phase II (KMG-II): from individual species to whole genera.</title>
        <authorList>
            <person name="Goeker M."/>
        </authorList>
    </citation>
    <scope>NUCLEOTIDE SEQUENCE [LARGE SCALE GENOMIC DNA]</scope>
    <source>
        <strain evidence="8 9">DSM 22554</strain>
    </source>
</reference>
<evidence type="ECO:0000256" key="6">
    <source>
        <dbReference type="ARBA" id="ARBA00023316"/>
    </source>
</evidence>
<comment type="catalytic activity">
    <reaction evidence="7">
        <text>a peptidoglycan chain = a peptidoglycan chain with N-acetyl-1,6-anhydromuramyl-[peptide] at the reducing end + a peptidoglycan chain with N-acetylglucosamine at the non-reducing end.</text>
        <dbReference type="EC" id="4.2.2.29"/>
    </reaction>
</comment>
<dbReference type="EC" id="4.2.2.29" evidence="7"/>
<feature type="site" description="Important for catalytic activity" evidence="7">
    <location>
        <position position="224"/>
    </location>
</feature>
<evidence type="ECO:0000256" key="5">
    <source>
        <dbReference type="ARBA" id="ARBA00023239"/>
    </source>
</evidence>
<dbReference type="EMBL" id="SMGO01000001">
    <property type="protein sequence ID" value="TCK84973.1"/>
    <property type="molecule type" value="Genomic_DNA"/>
</dbReference>
<keyword evidence="9" id="KW-1185">Reference proteome</keyword>
<comment type="caution">
    <text evidence="8">The sequence shown here is derived from an EMBL/GenBank/DDBJ whole genome shotgun (WGS) entry which is preliminary data.</text>
</comment>
<dbReference type="Gene3D" id="3.30.1490.480">
    <property type="entry name" value="Endolytic murein transglycosylase"/>
    <property type="match status" value="1"/>
</dbReference>
<accession>A0A4R1M5E8</accession>